<evidence type="ECO:0000313" key="5">
    <source>
        <dbReference type="Proteomes" id="UP001162001"/>
    </source>
</evidence>
<dbReference type="PANTHER" id="PTHR10745">
    <property type="entry name" value="GLYCYL-TRNA SYNTHETASE/DNA POLYMERASE SUBUNIT GAMMA-2"/>
    <property type="match status" value="1"/>
</dbReference>
<organism evidence="4 5">
    <name type="scientific">Fadolivirus FV1/VV64</name>
    <dbReference type="NCBI Taxonomy" id="3070911"/>
    <lineage>
        <taxon>Viruses</taxon>
        <taxon>Varidnaviria</taxon>
        <taxon>Bamfordvirae</taxon>
        <taxon>Nucleocytoviricota</taxon>
        <taxon>Megaviricetes</taxon>
        <taxon>Imitervirales</taxon>
        <taxon>Mimiviridae</taxon>
        <taxon>Klosneuvirinae</taxon>
        <taxon>Fadolivirus</taxon>
        <taxon>Fadolivirus algeromassiliense</taxon>
    </lineage>
</organism>
<dbReference type="FunFam" id="3.30.930.10:FF:000158">
    <property type="entry name" value="Glycyl-tRNA synthetase"/>
    <property type="match status" value="1"/>
</dbReference>
<keyword evidence="5" id="KW-1185">Reference proteome</keyword>
<dbReference type="InterPro" id="IPR004154">
    <property type="entry name" value="Anticodon-bd"/>
</dbReference>
<dbReference type="PROSITE" id="PS50862">
    <property type="entry name" value="AA_TRNA_LIGASE_II"/>
    <property type="match status" value="1"/>
</dbReference>
<name>A0A7D3R261_9VIRU</name>
<evidence type="ECO:0000256" key="2">
    <source>
        <dbReference type="ARBA" id="ARBA00030057"/>
    </source>
</evidence>
<sequence>MNKQQKLKTCLQENHYILPSYQAYGGFSGYQDYGILGSRVKNKLLEVWRNMFVNDYNDTIVEIETPNVMLYDILKASGHVDRFTDYVVYDEAGVCYRADHLVKNWFKSNNLNQLADKVDAMDLSQLEFNINKYKMLSKPESKHNLPYKVEKKNLMFEVASTANPNGIDFLRPEQAQGIFVNFKNCQQFLQREPPFGIAQIGRSYRKEISPQQFTRMREFTQAEIEYFVDPLNKNHDCFDDYKTIKIPLMTSTMQTKNDQLPCMITIDEAVDKKLISHKLMAYFLAKIYVFALKIGLKEEKLRFRQHMPHEMSHYASECWDLETFVNGDWLECVGTADRGCYDLQSHTQNSNTQFKAKRILEKPLIYTQYRVKLDMKQVSSRYKELASKILQYYNNLSQNDIQNIKNSLVKDDDTTYVCIDDTICVLTKDMIRIEEEKKSTTFEEYIPHVIEPSFGIDRLIYSIFEQNFWARENDDQRIVLSLPNILVPYDVAVFALSKNDKLNPVVTQIRNTLSGNGFKCYMDNSSTNIGKRYARVDEMGIKYVITVDFDTLDDNQVTIRERDSMNQIRIPIEKILESLSEIN</sequence>
<dbReference type="Gene3D" id="3.30.930.10">
    <property type="entry name" value="Bira Bifunctional Protein, Domain 2"/>
    <property type="match status" value="1"/>
</dbReference>
<dbReference type="SUPFAM" id="SSF52954">
    <property type="entry name" value="Class II aaRS ABD-related"/>
    <property type="match status" value="1"/>
</dbReference>
<gene>
    <name evidence="4" type="ORF">Fadolivirus_1_780</name>
</gene>
<dbReference type="SUPFAM" id="SSF55681">
    <property type="entry name" value="Class II aaRS and biotin synthetases"/>
    <property type="match status" value="1"/>
</dbReference>
<dbReference type="InterPro" id="IPR045864">
    <property type="entry name" value="aa-tRNA-synth_II/BPL/LPL"/>
</dbReference>
<dbReference type="InterPro" id="IPR006195">
    <property type="entry name" value="aa-tRNA-synth_II"/>
</dbReference>
<dbReference type="NCBIfam" id="NF003211">
    <property type="entry name" value="PRK04173.1"/>
    <property type="match status" value="1"/>
</dbReference>
<dbReference type="Proteomes" id="UP001162001">
    <property type="component" value="Segment"/>
</dbReference>
<dbReference type="EC" id="6.1.1.14" evidence="1"/>
<dbReference type="NCBIfam" id="TIGR00389">
    <property type="entry name" value="glyS_dimeric"/>
    <property type="match status" value="1"/>
</dbReference>
<dbReference type="GO" id="GO:0004820">
    <property type="term" value="F:glycine-tRNA ligase activity"/>
    <property type="evidence" value="ECO:0007669"/>
    <property type="project" value="UniProtKB-EC"/>
</dbReference>
<dbReference type="EMBL" id="MT418680">
    <property type="protein sequence ID" value="QKF94238.1"/>
    <property type="molecule type" value="Genomic_DNA"/>
</dbReference>
<dbReference type="PRINTS" id="PR01043">
    <property type="entry name" value="TRNASYNTHGLY"/>
</dbReference>
<feature type="domain" description="Aminoacyl-transfer RNA synthetases class-II family profile" evidence="3">
    <location>
        <begin position="37"/>
        <end position="488"/>
    </location>
</feature>
<dbReference type="InterPro" id="IPR002315">
    <property type="entry name" value="tRNA-synt_gly"/>
</dbReference>
<dbReference type="Gene3D" id="3.30.40.230">
    <property type="match status" value="1"/>
</dbReference>
<dbReference type="Pfam" id="PF03129">
    <property type="entry name" value="HGTP_anticodon"/>
    <property type="match status" value="1"/>
</dbReference>
<dbReference type="Gene3D" id="3.40.50.800">
    <property type="entry name" value="Anticodon-binding domain"/>
    <property type="match status" value="1"/>
</dbReference>
<dbReference type="InterPro" id="IPR036621">
    <property type="entry name" value="Anticodon-bd_dom_sf"/>
</dbReference>
<proteinExistence type="predicted"/>
<evidence type="ECO:0000259" key="3">
    <source>
        <dbReference type="PROSITE" id="PS50862"/>
    </source>
</evidence>
<reference evidence="4 5" key="1">
    <citation type="submission" date="2020-04" db="EMBL/GenBank/DDBJ databases">
        <title>Advantages and limits of metagenomic assembly and binning of a giant virus.</title>
        <authorList>
            <person name="Schulz F."/>
            <person name="Andreani J."/>
            <person name="Francis R."/>
            <person name="Boudjemaa H."/>
            <person name="Bou Khalil J.Y."/>
            <person name="Lee J."/>
            <person name="La Scola B."/>
            <person name="Woyke T."/>
        </authorList>
    </citation>
    <scope>NUCLEOTIDE SEQUENCE [LARGE SCALE GENOMIC DNA]</scope>
    <source>
        <strain evidence="4 5">FV1/VV64</strain>
    </source>
</reference>
<protein>
    <recommendedName>
        <fullName evidence="1">glycine--tRNA ligase</fullName>
        <ecNumber evidence="1">6.1.1.14</ecNumber>
    </recommendedName>
    <alternativeName>
        <fullName evidence="2">Diadenosine tetraphosphate synthetase</fullName>
    </alternativeName>
</protein>
<dbReference type="InterPro" id="IPR027031">
    <property type="entry name" value="Gly-tRNA_synthase/POLG2"/>
</dbReference>
<accession>A0A7D3R261</accession>
<dbReference type="GO" id="GO:0005524">
    <property type="term" value="F:ATP binding"/>
    <property type="evidence" value="ECO:0007669"/>
    <property type="project" value="InterPro"/>
</dbReference>
<evidence type="ECO:0000313" key="4">
    <source>
        <dbReference type="EMBL" id="QKF94238.1"/>
    </source>
</evidence>
<dbReference type="PANTHER" id="PTHR10745:SF0">
    <property type="entry name" value="GLYCINE--TRNA LIGASE"/>
    <property type="match status" value="1"/>
</dbReference>
<evidence type="ECO:0000256" key="1">
    <source>
        <dbReference type="ARBA" id="ARBA00012829"/>
    </source>
</evidence>